<dbReference type="AlphaFoldDB" id="A0A9N8H8G8"/>
<dbReference type="OrthoDB" id="48254at2759"/>
<feature type="compositionally biased region" description="Pro residues" evidence="1">
    <location>
        <begin position="407"/>
        <end position="440"/>
    </location>
</feature>
<keyword evidence="2" id="KW-0472">Membrane</keyword>
<feature type="compositionally biased region" description="Low complexity" evidence="1">
    <location>
        <begin position="575"/>
        <end position="588"/>
    </location>
</feature>
<gene>
    <name evidence="4" type="ORF">SEMRO_239_G096020.1</name>
</gene>
<feature type="region of interest" description="Disordered" evidence="1">
    <location>
        <begin position="1001"/>
        <end position="1030"/>
    </location>
</feature>
<evidence type="ECO:0000313" key="4">
    <source>
        <dbReference type="EMBL" id="CAB9505688.1"/>
    </source>
</evidence>
<feature type="compositionally biased region" description="Basic residues" evidence="1">
    <location>
        <begin position="761"/>
        <end position="778"/>
    </location>
</feature>
<feature type="compositionally biased region" description="Pro residues" evidence="1">
    <location>
        <begin position="515"/>
        <end position="534"/>
    </location>
</feature>
<dbReference type="Proteomes" id="UP001153069">
    <property type="component" value="Unassembled WGS sequence"/>
</dbReference>
<feature type="compositionally biased region" description="Polar residues" evidence="1">
    <location>
        <begin position="589"/>
        <end position="598"/>
    </location>
</feature>
<feature type="transmembrane region" description="Helical" evidence="2">
    <location>
        <begin position="874"/>
        <end position="898"/>
    </location>
</feature>
<feature type="region of interest" description="Disordered" evidence="1">
    <location>
        <begin position="1"/>
        <end position="28"/>
    </location>
</feature>
<comment type="caution">
    <text evidence="4">The sequence shown here is derived from an EMBL/GenBank/DDBJ whole genome shotgun (WGS) entry which is preliminary data.</text>
</comment>
<accession>A0A9N8H8G8</accession>
<feature type="compositionally biased region" description="Pro residues" evidence="1">
    <location>
        <begin position="448"/>
        <end position="467"/>
    </location>
</feature>
<dbReference type="InterPro" id="IPR001478">
    <property type="entry name" value="PDZ"/>
</dbReference>
<sequence length="1152" mass="124316">MISTSPLSYPTTTRRKRHMNTSTAQPHPPSTRLLLPTLFLFTLLLLLLISPGVDASRGFGVLLNQHVLDYMNTVARLQNAASDPDLPNRISEIATELGFNRLSYYWETPFASTGTENFAQAVLGRKGSVCYAVMHGLPVEDDYRFVPNPVPLANLQRSWLNCIPDETNDNCQCRAHWLWVDRNFPEYWQELQSELDTCMSNCLARNDDCNMVLGGFGEGGMVAQLLSYQFANTAHNAPYVIATGSSNVLYDADCEGIDHSRYFRFVNTADTTTGDGSANYGLCFDSIPFLGQDSLADLGNTIGLGMERGNNGMVLGLGGTGQLMTFEPSARRSSLCRTAHDSESYQSKLQLAFLRNPSGLTPAGFGSNQYCEVDRDCQSGNVCAVGTVSYPECLLGQAPGTPAPTLATPPPTTPRPTPGPTLPPTTPVPTPNPTPGPTTLPPSTAFPTPNPTAAPTSAPPTPNPTTPAPVLTLSPIARPPSPMPTRRPTLPPSTPNPTARPTLPPTTPNPTARPTLPPTTPEPSPGPTLPPTTPNPTIRTTTAASVLPAVTPNPTTTKPTSSPSSSPSSSPPTSTPTTASPVASDSTVNTQEPSQTPTEDIITSAPTTMLDAEEVLIDIDTDAPTKANDDTETNTPSQRPILSSPTQQPTSNTTPSPSILVYSIENDFFRVTLVLKDVTEKLGGFTVFMWEDETSEHLRDWILQHTVDENWDPPLMQLRVQANIVTQQLLFTTAPLEQTAPPNVISASMAAPKEKNGDKKQKGRGGNSRRTRGRRGRRRIQEERVEALQIVFEVAISYRAPEDDNGELDLSSLILQAFQSGKGRSQYGKRLKDSDDPTFASLSDFVLQVESNSVLNRVEGQGGNTAGGVLDDPVLFWIIVGSASFAAVMSALILVVYWRRTGKGQYMEGSASSGTGFGPPNLLDKAIFEPAQGGDNRVSPSGARLSQEIVVDRSGQDDGISTLGDPTFYPGSPLMNNDETTADNTANLNYARSYLNNHKYDDNNRTFVSDQQSRSRKDTDHSMNRSVTSGSGLSFSKVGSGLSNLNESAIFTDDEGSFEEQFAGRDHCFVVAAPRGKLGIIIDLNDDGEPLVRAIRGDSVLARKVKVGDRLLSVDGEGCADMSAETVSKLIALKSNQPKREIMFVRRQFDYM</sequence>
<keyword evidence="2" id="KW-1133">Transmembrane helix</keyword>
<dbReference type="PANTHER" id="PTHR24216">
    <property type="entry name" value="PAXILLIN-RELATED"/>
    <property type="match status" value="1"/>
</dbReference>
<dbReference type="InterPro" id="IPR036034">
    <property type="entry name" value="PDZ_sf"/>
</dbReference>
<evidence type="ECO:0000313" key="5">
    <source>
        <dbReference type="Proteomes" id="UP001153069"/>
    </source>
</evidence>
<feature type="compositionally biased region" description="Polar residues" evidence="1">
    <location>
        <begin position="1"/>
        <end position="12"/>
    </location>
</feature>
<evidence type="ECO:0000256" key="2">
    <source>
        <dbReference type="SAM" id="Phobius"/>
    </source>
</evidence>
<feature type="domain" description="PDZ" evidence="3">
    <location>
        <begin position="1075"/>
        <end position="1131"/>
    </location>
</feature>
<feature type="compositionally biased region" description="Low complexity" evidence="1">
    <location>
        <begin position="535"/>
        <end position="568"/>
    </location>
</feature>
<reference evidence="4" key="1">
    <citation type="submission" date="2020-06" db="EMBL/GenBank/DDBJ databases">
        <authorList>
            <consortium name="Plant Systems Biology data submission"/>
        </authorList>
    </citation>
    <scope>NUCLEOTIDE SEQUENCE</scope>
    <source>
        <strain evidence="4">D6</strain>
    </source>
</reference>
<feature type="compositionally biased region" description="Pro residues" evidence="1">
    <location>
        <begin position="477"/>
        <end position="495"/>
    </location>
</feature>
<dbReference type="PROSITE" id="PS50106">
    <property type="entry name" value="PDZ"/>
    <property type="match status" value="1"/>
</dbReference>
<feature type="region of interest" description="Disordered" evidence="1">
    <location>
        <begin position="401"/>
        <end position="605"/>
    </location>
</feature>
<evidence type="ECO:0000259" key="3">
    <source>
        <dbReference type="PROSITE" id="PS50106"/>
    </source>
</evidence>
<feature type="compositionally biased region" description="Basic and acidic residues" evidence="1">
    <location>
        <begin position="1013"/>
        <end position="1023"/>
    </location>
</feature>
<dbReference type="Gene3D" id="3.40.50.1820">
    <property type="entry name" value="alpha/beta hydrolase"/>
    <property type="match status" value="1"/>
</dbReference>
<feature type="region of interest" description="Disordered" evidence="1">
    <location>
        <begin position="623"/>
        <end position="657"/>
    </location>
</feature>
<keyword evidence="5" id="KW-1185">Reference proteome</keyword>
<organism evidence="4 5">
    <name type="scientific">Seminavis robusta</name>
    <dbReference type="NCBI Taxonomy" id="568900"/>
    <lineage>
        <taxon>Eukaryota</taxon>
        <taxon>Sar</taxon>
        <taxon>Stramenopiles</taxon>
        <taxon>Ochrophyta</taxon>
        <taxon>Bacillariophyta</taxon>
        <taxon>Bacillariophyceae</taxon>
        <taxon>Bacillariophycidae</taxon>
        <taxon>Naviculales</taxon>
        <taxon>Naviculaceae</taxon>
        <taxon>Seminavis</taxon>
    </lineage>
</organism>
<dbReference type="EMBL" id="CAICTM010000238">
    <property type="protein sequence ID" value="CAB9505688.1"/>
    <property type="molecule type" value="Genomic_DNA"/>
</dbReference>
<dbReference type="InterPro" id="IPR029058">
    <property type="entry name" value="AB_hydrolase_fold"/>
</dbReference>
<dbReference type="PRINTS" id="PR01217">
    <property type="entry name" value="PRICHEXTENSN"/>
</dbReference>
<proteinExistence type="predicted"/>
<feature type="region of interest" description="Disordered" evidence="1">
    <location>
        <begin position="747"/>
        <end position="779"/>
    </location>
</feature>
<feature type="compositionally biased region" description="Low complexity" evidence="1">
    <location>
        <begin position="643"/>
        <end position="657"/>
    </location>
</feature>
<name>A0A9N8H8G8_9STRA</name>
<dbReference type="PANTHER" id="PTHR24216:SF65">
    <property type="entry name" value="PAXILLIN-LIKE PROTEIN 1"/>
    <property type="match status" value="1"/>
</dbReference>
<dbReference type="SUPFAM" id="SSF50156">
    <property type="entry name" value="PDZ domain-like"/>
    <property type="match status" value="1"/>
</dbReference>
<evidence type="ECO:0000256" key="1">
    <source>
        <dbReference type="SAM" id="MobiDB-lite"/>
    </source>
</evidence>
<keyword evidence="2" id="KW-0812">Transmembrane</keyword>
<dbReference type="Gene3D" id="2.30.42.10">
    <property type="match status" value="1"/>
</dbReference>
<protein>
    <submittedName>
        <fullName evidence="4">Intercellular signal essential for a variety of patterning events during development By similarity</fullName>
    </submittedName>
</protein>